<comment type="caution">
    <text evidence="1">The sequence shown here is derived from an EMBL/GenBank/DDBJ whole genome shotgun (WGS) entry which is preliminary data.</text>
</comment>
<sequence length="331" mass="37091">MGEKFLQTFPVGYHAVVIDIIGNCSCIAIETFQQSFEGRIVIAVGNLLCEITQHHLKELPVGCNICRCEQIHCYVIKLLSARVREVKTIQLFPFQKPCHTQKTLSYTYKLGSPYHGFLEITFMAFGIGFEAVSLLQVFQHLAILLHPLGVGSNPLGEHSFALLYLPYHIEPFYAKVFPLCIIGIITDPKVFVGIFETNLVGTVHVFLPHLQLGPADRTDHGIENLKLLPYLKRRAVPVGPAGVAQDHREIILSNALGRDCQKPAGFERYIRGRVFGRLAVHRGVYPIDCKVSFMLRPAPVVGLSAECPYVYGRSPRQAHIGKRFVKVEEVF</sequence>
<proteinExistence type="predicted"/>
<dbReference type="EMBL" id="VSSQ01035699">
    <property type="protein sequence ID" value="MPM87992.1"/>
    <property type="molecule type" value="Genomic_DNA"/>
</dbReference>
<protein>
    <submittedName>
        <fullName evidence="1">Uncharacterized protein</fullName>
    </submittedName>
</protein>
<accession>A0A645DHC7</accession>
<reference evidence="1" key="1">
    <citation type="submission" date="2019-08" db="EMBL/GenBank/DDBJ databases">
        <authorList>
            <person name="Kucharzyk K."/>
            <person name="Murdoch R.W."/>
            <person name="Higgins S."/>
            <person name="Loffler F."/>
        </authorList>
    </citation>
    <scope>NUCLEOTIDE SEQUENCE</scope>
</reference>
<name>A0A645DHC7_9ZZZZ</name>
<dbReference type="AlphaFoldDB" id="A0A645DHC7"/>
<gene>
    <name evidence="1" type="ORF">SDC9_135093</name>
</gene>
<evidence type="ECO:0000313" key="1">
    <source>
        <dbReference type="EMBL" id="MPM87992.1"/>
    </source>
</evidence>
<organism evidence="1">
    <name type="scientific">bioreactor metagenome</name>
    <dbReference type="NCBI Taxonomy" id="1076179"/>
    <lineage>
        <taxon>unclassified sequences</taxon>
        <taxon>metagenomes</taxon>
        <taxon>ecological metagenomes</taxon>
    </lineage>
</organism>